<dbReference type="Pfam" id="PF26553">
    <property type="entry name" value="PDDEXK_19"/>
    <property type="match status" value="1"/>
</dbReference>
<keyword evidence="3 4" id="KW-0804">Transcription</keyword>
<dbReference type="Proteomes" id="UP000002613">
    <property type="component" value="Chromosome"/>
</dbReference>
<evidence type="ECO:0000259" key="5">
    <source>
        <dbReference type="PROSITE" id="PS50943"/>
    </source>
</evidence>
<dbReference type="KEGG" id="fpl:Ferp_2144"/>
<accession>D3S0N4</accession>
<proteinExistence type="inferred from homology"/>
<evidence type="ECO:0000256" key="2">
    <source>
        <dbReference type="ARBA" id="ARBA00023125"/>
    </source>
</evidence>
<dbReference type="CDD" id="cd00093">
    <property type="entry name" value="HTH_XRE"/>
    <property type="match status" value="1"/>
</dbReference>
<dbReference type="SMART" id="SM00530">
    <property type="entry name" value="HTH_XRE"/>
    <property type="match status" value="1"/>
</dbReference>
<protein>
    <recommendedName>
        <fullName evidence="4">Putative HTH-type transcriptional regulatory protein Ferp_2144</fullName>
    </recommendedName>
</protein>
<dbReference type="OrthoDB" id="31424at2157"/>
<keyword evidence="1 4" id="KW-0805">Transcription regulation</keyword>
<dbReference type="EMBL" id="CP001899">
    <property type="protein sequence ID" value="ADC66275.1"/>
    <property type="molecule type" value="Genomic_DNA"/>
</dbReference>
<dbReference type="InterPro" id="IPR001387">
    <property type="entry name" value="Cro/C1-type_HTH"/>
</dbReference>
<evidence type="ECO:0000256" key="1">
    <source>
        <dbReference type="ARBA" id="ARBA00023015"/>
    </source>
</evidence>
<reference evidence="7" key="1">
    <citation type="submission" date="2010-02" db="EMBL/GenBank/DDBJ databases">
        <title>Complete sequence of Ferroglobus placidus DSM 10642.</title>
        <authorList>
            <consortium name="US DOE Joint Genome Institute"/>
            <person name="Lucas S."/>
            <person name="Copeland A."/>
            <person name="Lapidus A."/>
            <person name="Cheng J.-F."/>
            <person name="Bruce D."/>
            <person name="Goodwin L."/>
            <person name="Pitluck S."/>
            <person name="Saunders E."/>
            <person name="Brettin T."/>
            <person name="Detter J.C."/>
            <person name="Han C."/>
            <person name="Tapia R."/>
            <person name="Larimer F."/>
            <person name="Land M."/>
            <person name="Hauser L."/>
            <person name="Kyrpides N."/>
            <person name="Ivanova N."/>
            <person name="Holmes D."/>
            <person name="Lovley D."/>
            <person name="Kyrpides N."/>
            <person name="Anderson I.J."/>
            <person name="Woyke T."/>
        </authorList>
    </citation>
    <scope>NUCLEOTIDE SEQUENCE [LARGE SCALE GENOMIC DNA]</scope>
    <source>
        <strain evidence="7">DSM 10642 / AEDII12DO</strain>
    </source>
</reference>
<gene>
    <name evidence="6" type="ordered locus">Ferp_2144</name>
</gene>
<dbReference type="PaxDb" id="589924-Ferp_2144"/>
<dbReference type="GO" id="GO:0003700">
    <property type="term" value="F:DNA-binding transcription factor activity"/>
    <property type="evidence" value="ECO:0007669"/>
    <property type="project" value="UniProtKB-UniRule"/>
</dbReference>
<organism evidence="6 7">
    <name type="scientific">Ferroglobus placidus (strain DSM 10642 / AEDII12DO)</name>
    <dbReference type="NCBI Taxonomy" id="589924"/>
    <lineage>
        <taxon>Archaea</taxon>
        <taxon>Methanobacteriati</taxon>
        <taxon>Methanobacteriota</taxon>
        <taxon>Archaeoglobi</taxon>
        <taxon>Archaeoglobales</taxon>
        <taxon>Archaeoglobaceae</taxon>
        <taxon>Ferroglobus</taxon>
    </lineage>
</organism>
<evidence type="ECO:0000313" key="6">
    <source>
        <dbReference type="EMBL" id="ADC66275.1"/>
    </source>
</evidence>
<dbReference type="InterPro" id="IPR010982">
    <property type="entry name" value="Lambda_DNA-bd_dom_sf"/>
</dbReference>
<dbReference type="Gene3D" id="1.10.260.40">
    <property type="entry name" value="lambda repressor-like DNA-binding domains"/>
    <property type="match status" value="1"/>
</dbReference>
<name>D3S0N4_FERPA</name>
<evidence type="ECO:0000313" key="7">
    <source>
        <dbReference type="Proteomes" id="UP000002613"/>
    </source>
</evidence>
<keyword evidence="2 4" id="KW-0238">DNA-binding</keyword>
<keyword evidence="7" id="KW-1185">Reference proteome</keyword>
<dbReference type="InterPro" id="IPR059051">
    <property type="entry name" value="MTH_967_PDDEXK"/>
</dbReference>
<evidence type="ECO:0000256" key="3">
    <source>
        <dbReference type="ARBA" id="ARBA00023163"/>
    </source>
</evidence>
<dbReference type="PROSITE" id="PS50943">
    <property type="entry name" value="HTH_CROC1"/>
    <property type="match status" value="1"/>
</dbReference>
<dbReference type="InterPro" id="IPR020886">
    <property type="entry name" value="MTH_967-like"/>
</dbReference>
<sequence>MQELVTRAVLKILKKAGFTVTDLVETKPRCFDIVARKDDFVILIKVLYNVDSLKSEAVKEMKLIAKFLKASPIVVGEKFKQDYLERGVVYTRYGIPVINVATLYDIIVENVYPLIYSAPGGYYVKIDSEKFKRRREELGLSIGEIASRIGITRRAAKKYEEGIDVSLDNAIKLEELLGGDIVKEINVFEFEIDVEEPEEEFEGEEAEIVDQLKCIGIKIYPVKYAPFDALSVVEDENVLTGVKQVREIERRASLIGRVSEVVSANAAYIVEKRIKSEVEGVVFITKDEISCVSSPKDFISLIHEKKEY</sequence>
<dbReference type="HAMAP" id="MF_00584">
    <property type="entry name" value="HTH_type_cro_C1"/>
    <property type="match status" value="1"/>
</dbReference>
<feature type="domain" description="HTH cro/C1-type" evidence="5">
    <location>
        <begin position="131"/>
        <end position="188"/>
    </location>
</feature>
<dbReference type="HOGENOM" id="CLU_075726_0_0_2"/>
<reference evidence="6 7" key="2">
    <citation type="journal article" date="2011" name="Stand. Genomic Sci.">
        <title>Complete genome sequence of Ferroglobus placidus AEDII12DO.</title>
        <authorList>
            <person name="Anderson I."/>
            <person name="Risso C."/>
            <person name="Holmes D."/>
            <person name="Lucas S."/>
            <person name="Copeland A."/>
            <person name="Lapidus A."/>
            <person name="Cheng J.F."/>
            <person name="Bruce D."/>
            <person name="Goodwin L."/>
            <person name="Pitluck S."/>
            <person name="Saunders E."/>
            <person name="Brettin T."/>
            <person name="Detter J.C."/>
            <person name="Han C."/>
            <person name="Tapia R."/>
            <person name="Larimer F."/>
            <person name="Land M."/>
            <person name="Hauser L."/>
            <person name="Woyke T."/>
            <person name="Lovley D."/>
            <person name="Kyrpides N."/>
            <person name="Ivanova N."/>
        </authorList>
    </citation>
    <scope>NUCLEOTIDE SEQUENCE [LARGE SCALE GENOMIC DNA]</scope>
    <source>
        <strain evidence="7">DSM 10642 / AEDII12DO</strain>
    </source>
</reference>
<dbReference type="Pfam" id="PF01381">
    <property type="entry name" value="HTH_3"/>
    <property type="match status" value="1"/>
</dbReference>
<dbReference type="NCBIfam" id="NF003162">
    <property type="entry name" value="PRK04140.1"/>
    <property type="match status" value="1"/>
</dbReference>
<dbReference type="STRING" id="589924.Ferp_2144"/>
<dbReference type="SUPFAM" id="SSF47413">
    <property type="entry name" value="lambda repressor-like DNA-binding domains"/>
    <property type="match status" value="1"/>
</dbReference>
<dbReference type="RefSeq" id="WP_012966613.1">
    <property type="nucleotide sequence ID" value="NC_013849.1"/>
</dbReference>
<dbReference type="AlphaFoldDB" id="D3S0N4"/>
<dbReference type="eggNOG" id="arCOG04152">
    <property type="taxonomic scope" value="Archaea"/>
</dbReference>
<dbReference type="GeneID" id="8779681"/>
<evidence type="ECO:0000256" key="4">
    <source>
        <dbReference type="HAMAP-Rule" id="MF_00584"/>
    </source>
</evidence>
<dbReference type="GO" id="GO:0003677">
    <property type="term" value="F:DNA binding"/>
    <property type="evidence" value="ECO:0007669"/>
    <property type="project" value="UniProtKB-KW"/>
</dbReference>